<organism evidence="2 3">
    <name type="scientific">Brevibacillus choshinensis</name>
    <dbReference type="NCBI Taxonomy" id="54911"/>
    <lineage>
        <taxon>Bacteria</taxon>
        <taxon>Bacillati</taxon>
        <taxon>Bacillota</taxon>
        <taxon>Bacilli</taxon>
        <taxon>Bacillales</taxon>
        <taxon>Paenibacillaceae</taxon>
        <taxon>Brevibacillus</taxon>
    </lineage>
</organism>
<proteinExistence type="predicted"/>
<evidence type="ECO:0000313" key="2">
    <source>
        <dbReference type="EMBL" id="KQL45502.1"/>
    </source>
</evidence>
<sequence length="65" mass="7602">MNFPLFLLLIGVIVMIQPRTKRWKSRMTAHFKGDEKRVKQRANTFYLLGFAFIMAGFAYLYQAVG</sequence>
<keyword evidence="1" id="KW-0472">Membrane</keyword>
<dbReference type="RefSeq" id="WP_055744562.1">
    <property type="nucleotide sequence ID" value="NZ_JARTHT010000008.1"/>
</dbReference>
<comment type="caution">
    <text evidence="2">The sequence shown here is derived from an EMBL/GenBank/DDBJ whole genome shotgun (WGS) entry which is preliminary data.</text>
</comment>
<protein>
    <submittedName>
        <fullName evidence="2">Uncharacterized protein</fullName>
    </submittedName>
</protein>
<gene>
    <name evidence="2" type="ORF">AN963_10535</name>
</gene>
<dbReference type="Proteomes" id="UP000051063">
    <property type="component" value="Unassembled WGS sequence"/>
</dbReference>
<keyword evidence="1" id="KW-0812">Transmembrane</keyword>
<reference evidence="2 3" key="1">
    <citation type="submission" date="2015-09" db="EMBL/GenBank/DDBJ databases">
        <title>Genome sequencing project for genomic taxonomy and phylogenomics of Bacillus-like bacteria.</title>
        <authorList>
            <person name="Liu B."/>
            <person name="Wang J."/>
            <person name="Zhu Y."/>
            <person name="Liu G."/>
            <person name="Chen Q."/>
            <person name="Chen Z."/>
            <person name="Lan J."/>
            <person name="Che J."/>
            <person name="Ge C."/>
            <person name="Shi H."/>
            <person name="Pan Z."/>
            <person name="Liu X."/>
        </authorList>
    </citation>
    <scope>NUCLEOTIDE SEQUENCE [LARGE SCALE GENOMIC DNA]</scope>
    <source>
        <strain evidence="2 3">DSM 8552</strain>
    </source>
</reference>
<evidence type="ECO:0000256" key="1">
    <source>
        <dbReference type="SAM" id="Phobius"/>
    </source>
</evidence>
<feature type="transmembrane region" description="Helical" evidence="1">
    <location>
        <begin position="42"/>
        <end position="61"/>
    </location>
</feature>
<name>A0ABR5N4F0_BRECH</name>
<dbReference type="EMBL" id="LJJB01000010">
    <property type="protein sequence ID" value="KQL45502.1"/>
    <property type="molecule type" value="Genomic_DNA"/>
</dbReference>
<accession>A0ABR5N4F0</accession>
<keyword evidence="3" id="KW-1185">Reference proteome</keyword>
<evidence type="ECO:0000313" key="3">
    <source>
        <dbReference type="Proteomes" id="UP000051063"/>
    </source>
</evidence>
<keyword evidence="1" id="KW-1133">Transmembrane helix</keyword>